<dbReference type="GeneID" id="93103317"/>
<dbReference type="SUPFAM" id="SSF52540">
    <property type="entry name" value="P-loop containing nucleoside triphosphate hydrolases"/>
    <property type="match status" value="1"/>
</dbReference>
<accession>A0A7W6HVC5</accession>
<gene>
    <name evidence="1" type="ORF">GGR14_001242</name>
</gene>
<dbReference type="Proteomes" id="UP000546007">
    <property type="component" value="Unassembled WGS sequence"/>
</dbReference>
<dbReference type="AlphaFoldDB" id="A0A7W6HVC5"/>
<protein>
    <submittedName>
        <fullName evidence="1">Uncharacterized protein</fullName>
    </submittedName>
</protein>
<comment type="caution">
    <text evidence="1">The sequence shown here is derived from an EMBL/GenBank/DDBJ whole genome shotgun (WGS) entry which is preliminary data.</text>
</comment>
<dbReference type="OrthoDB" id="6664198at2"/>
<dbReference type="InterPro" id="IPR027417">
    <property type="entry name" value="P-loop_NTPase"/>
</dbReference>
<organism evidence="1 2">
    <name type="scientific">Butyricimonas faecihominis</name>
    <dbReference type="NCBI Taxonomy" id="1472416"/>
    <lineage>
        <taxon>Bacteria</taxon>
        <taxon>Pseudomonadati</taxon>
        <taxon>Bacteroidota</taxon>
        <taxon>Bacteroidia</taxon>
        <taxon>Bacteroidales</taxon>
        <taxon>Odoribacteraceae</taxon>
        <taxon>Butyricimonas</taxon>
    </lineage>
</organism>
<name>A0A7W6HVC5_9BACT</name>
<evidence type="ECO:0000313" key="1">
    <source>
        <dbReference type="EMBL" id="MBB4025470.1"/>
    </source>
</evidence>
<evidence type="ECO:0000313" key="2">
    <source>
        <dbReference type="Proteomes" id="UP000546007"/>
    </source>
</evidence>
<dbReference type="RefSeq" id="WP_124316725.1">
    <property type="nucleotide sequence ID" value="NZ_AP028155.1"/>
</dbReference>
<sequence>MQTECITAPKGTNYLSDLCDRLVFSDRFNDKDFNKCILDKGRTGCGGTHVAINNDYPTLIAMPYKNLVYNKTGQFKHLLGVTGDTRDEEITRYIHEHGDRLKIATTYNSVERVTRLLQQNGVNPYTGMDLLVDELHVLTNSYNFRLAAIRKLVAQSLQFDRVTYMTATPVDREFLLDELAGLPVVKVEWEEPEITGITSIHATDLINSTVGLIEIEPRDNNLHLFVNSVEFISSVIKKASLQPEEVRIVCSTESRGKNQAKLGERYEIEDTTTPVKRINFYTSTAFEGCDIYDKRGKTFIITDIHRGHTLLDMSTTFIQVAGRVRDSVYKSEVTHLYNTNQYRTNVSLEEFRAATGRQAGKSKSFVEAINQMQEEHRKTVIASLKKTGFDGKYITWNDETNTLEYDPNLLKMDTRNFKLTNHDYTSLESVREEYRKRGLILKNQYEAHVSEVEKEKRMPAKPRESFRDLFNEYADLKRSGSMILSFEDDRATIIERQKPLVKPAFYKIGECRVKELNYNVTNIKRELTKLSLTSEGNKIVELLYQKGYTDTGTVKTATEIKNDLNEIYGFLEIDRKSVATDLSNWFEIESVTRKIDGKSTSCYKTIRRKIIYSE</sequence>
<keyword evidence="2" id="KW-1185">Reference proteome</keyword>
<dbReference type="Gene3D" id="3.40.50.300">
    <property type="entry name" value="P-loop containing nucleotide triphosphate hydrolases"/>
    <property type="match status" value="1"/>
</dbReference>
<dbReference type="EMBL" id="JACIES010000002">
    <property type="protein sequence ID" value="MBB4025470.1"/>
    <property type="molecule type" value="Genomic_DNA"/>
</dbReference>
<proteinExistence type="predicted"/>
<reference evidence="1 2" key="1">
    <citation type="submission" date="2020-08" db="EMBL/GenBank/DDBJ databases">
        <title>Genomic Encyclopedia of Type Strains, Phase IV (KMG-IV): sequencing the most valuable type-strain genomes for metagenomic binning, comparative biology and taxonomic classification.</title>
        <authorList>
            <person name="Goeker M."/>
        </authorList>
    </citation>
    <scope>NUCLEOTIDE SEQUENCE [LARGE SCALE GENOMIC DNA]</scope>
    <source>
        <strain evidence="1 2">DSM 105721</strain>
    </source>
</reference>